<feature type="transmembrane region" description="Helical" evidence="2">
    <location>
        <begin position="47"/>
        <end position="65"/>
    </location>
</feature>
<proteinExistence type="predicted"/>
<dbReference type="Proteomes" id="UP000447434">
    <property type="component" value="Chromosome 16"/>
</dbReference>
<evidence type="ECO:0000256" key="1">
    <source>
        <dbReference type="SAM" id="MobiDB-lite"/>
    </source>
</evidence>
<keyword evidence="2" id="KW-1133">Transmembrane helix</keyword>
<organism evidence="3 4">
    <name type="scientific">Lupinus albus</name>
    <name type="common">White lupine</name>
    <name type="synonym">Lupinus termis</name>
    <dbReference type="NCBI Taxonomy" id="3870"/>
    <lineage>
        <taxon>Eukaryota</taxon>
        <taxon>Viridiplantae</taxon>
        <taxon>Streptophyta</taxon>
        <taxon>Embryophyta</taxon>
        <taxon>Tracheophyta</taxon>
        <taxon>Spermatophyta</taxon>
        <taxon>Magnoliopsida</taxon>
        <taxon>eudicotyledons</taxon>
        <taxon>Gunneridae</taxon>
        <taxon>Pentapetalae</taxon>
        <taxon>rosids</taxon>
        <taxon>fabids</taxon>
        <taxon>Fabales</taxon>
        <taxon>Fabaceae</taxon>
        <taxon>Papilionoideae</taxon>
        <taxon>50 kb inversion clade</taxon>
        <taxon>genistoids sensu lato</taxon>
        <taxon>core genistoids</taxon>
        <taxon>Genisteae</taxon>
        <taxon>Lupinus</taxon>
    </lineage>
</organism>
<reference evidence="4" key="1">
    <citation type="journal article" date="2020" name="Nat. Commun.">
        <title>Genome sequence of the cluster root forming white lupin.</title>
        <authorList>
            <person name="Hufnagel B."/>
            <person name="Marques A."/>
            <person name="Soriano A."/>
            <person name="Marques L."/>
            <person name="Divol F."/>
            <person name="Doumas P."/>
            <person name="Sallet E."/>
            <person name="Mancinotti D."/>
            <person name="Carrere S."/>
            <person name="Marande W."/>
            <person name="Arribat S."/>
            <person name="Keller J."/>
            <person name="Huneau C."/>
            <person name="Blein T."/>
            <person name="Aime D."/>
            <person name="Laguerre M."/>
            <person name="Taylor J."/>
            <person name="Schubert V."/>
            <person name="Nelson M."/>
            <person name="Geu-Flores F."/>
            <person name="Crespi M."/>
            <person name="Gallardo-Guerrero K."/>
            <person name="Delaux P.-M."/>
            <person name="Salse J."/>
            <person name="Berges H."/>
            <person name="Guyot R."/>
            <person name="Gouzy J."/>
            <person name="Peret B."/>
        </authorList>
    </citation>
    <scope>NUCLEOTIDE SEQUENCE [LARGE SCALE GENOMIC DNA]</scope>
    <source>
        <strain evidence="4">cv. Amiga</strain>
    </source>
</reference>
<dbReference type="OrthoDB" id="783427at2759"/>
<dbReference type="PANTHER" id="PTHR35297:SF2">
    <property type="entry name" value="PROTEIN, PUTATIVE-RELATED"/>
    <property type="match status" value="1"/>
</dbReference>
<keyword evidence="2" id="KW-0472">Membrane</keyword>
<evidence type="ECO:0000256" key="2">
    <source>
        <dbReference type="SAM" id="Phobius"/>
    </source>
</evidence>
<accession>A0A6A5MTJ5</accession>
<keyword evidence="2" id="KW-0812">Transmembrane</keyword>
<feature type="compositionally biased region" description="Acidic residues" evidence="1">
    <location>
        <begin position="20"/>
        <end position="31"/>
    </location>
</feature>
<dbReference type="AlphaFoldDB" id="A0A6A5MTJ5"/>
<dbReference type="EMBL" id="WOCE01000016">
    <property type="protein sequence ID" value="KAE9596924.1"/>
    <property type="molecule type" value="Genomic_DNA"/>
</dbReference>
<sequence length="129" mass="15379">MHRQSLGSPSSKLHNHGAINEEEEEEEEEKMEELPKTHRLSSPPHNFLHLIPILTFLCFFLLYLFSHPLSPSDLDQLTRFNHHHKHLEKTTEIRVIDQHYVDEKRGDVLVLRTLRNLQHLRLHRKLADF</sequence>
<protein>
    <submittedName>
        <fullName evidence="3">Uncharacterized protein</fullName>
    </submittedName>
</protein>
<evidence type="ECO:0000313" key="3">
    <source>
        <dbReference type="EMBL" id="KAE9596924.1"/>
    </source>
</evidence>
<feature type="compositionally biased region" description="Polar residues" evidence="1">
    <location>
        <begin position="1"/>
        <end position="12"/>
    </location>
</feature>
<feature type="region of interest" description="Disordered" evidence="1">
    <location>
        <begin position="1"/>
        <end position="39"/>
    </location>
</feature>
<gene>
    <name evidence="3" type="ORF">Lalb_Chr16g0381161</name>
</gene>
<name>A0A6A5MTJ5_LUPAL</name>
<dbReference type="PANTHER" id="PTHR35297">
    <property type="entry name" value="PROTEIN, PUTATIVE-RELATED"/>
    <property type="match status" value="1"/>
</dbReference>
<keyword evidence="4" id="KW-1185">Reference proteome</keyword>
<comment type="caution">
    <text evidence="3">The sequence shown here is derived from an EMBL/GenBank/DDBJ whole genome shotgun (WGS) entry which is preliminary data.</text>
</comment>
<evidence type="ECO:0000313" key="4">
    <source>
        <dbReference type="Proteomes" id="UP000447434"/>
    </source>
</evidence>